<proteinExistence type="predicted"/>
<reference evidence="1 2" key="1">
    <citation type="submission" date="2021-06" db="EMBL/GenBank/DDBJ databases">
        <authorList>
            <person name="Grouzdev D.S."/>
            <person name="Koziaeva V."/>
        </authorList>
    </citation>
    <scope>NUCLEOTIDE SEQUENCE [LARGE SCALE GENOMIC DNA]</scope>
    <source>
        <strain evidence="1 2">22</strain>
    </source>
</reference>
<organism evidence="1 2">
    <name type="scientific">Prosthecodimorpha staleyi</name>
    <dbReference type="NCBI Taxonomy" id="2840188"/>
    <lineage>
        <taxon>Bacteria</taxon>
        <taxon>Pseudomonadati</taxon>
        <taxon>Pseudomonadota</taxon>
        <taxon>Alphaproteobacteria</taxon>
        <taxon>Hyphomicrobiales</taxon>
        <taxon>Ancalomicrobiaceae</taxon>
        <taxon>Prosthecodimorpha</taxon>
    </lineage>
</organism>
<dbReference type="Proteomes" id="UP000766595">
    <property type="component" value="Unassembled WGS sequence"/>
</dbReference>
<name>A0A947D7P1_9HYPH</name>
<protein>
    <submittedName>
        <fullName evidence="1">Uncharacterized protein</fullName>
    </submittedName>
</protein>
<gene>
    <name evidence="1" type="ORF">KL771_23695</name>
</gene>
<accession>A0A947D7P1</accession>
<sequence>MTTANHPRRGSAPNRSEEQTHLFAIGQAVRLKGGFGQLSRSSDVYRITGTLPPRGDQPQYRIRNEAERHERVAMQDTLEPLRAAPGEEAALIERTFGHG</sequence>
<keyword evidence="2" id="KW-1185">Reference proteome</keyword>
<evidence type="ECO:0000313" key="1">
    <source>
        <dbReference type="EMBL" id="MBT9292486.1"/>
    </source>
</evidence>
<comment type="caution">
    <text evidence="1">The sequence shown here is derived from an EMBL/GenBank/DDBJ whole genome shotgun (WGS) entry which is preliminary data.</text>
</comment>
<evidence type="ECO:0000313" key="2">
    <source>
        <dbReference type="Proteomes" id="UP000766595"/>
    </source>
</evidence>
<dbReference type="EMBL" id="JAHHZF010000013">
    <property type="protein sequence ID" value="MBT9292486.1"/>
    <property type="molecule type" value="Genomic_DNA"/>
</dbReference>
<dbReference type="RefSeq" id="WP_261970992.1">
    <property type="nucleotide sequence ID" value="NZ_JAHHZF010000013.1"/>
</dbReference>
<dbReference type="AlphaFoldDB" id="A0A947D7P1"/>